<dbReference type="Proteomes" id="UP000246073">
    <property type="component" value="Unassembled WGS sequence"/>
</dbReference>
<dbReference type="Pfam" id="PF05170">
    <property type="entry name" value="AsmA"/>
    <property type="match status" value="1"/>
</dbReference>
<evidence type="ECO:0000256" key="1">
    <source>
        <dbReference type="SAM" id="MobiDB-lite"/>
    </source>
</evidence>
<feature type="domain" description="AsmA" evidence="2">
    <location>
        <begin position="341"/>
        <end position="561"/>
    </location>
</feature>
<dbReference type="InterPro" id="IPR007844">
    <property type="entry name" value="AsmA"/>
</dbReference>
<dbReference type="PANTHER" id="PTHR30441">
    <property type="entry name" value="DUF748 DOMAIN-CONTAINING PROTEIN"/>
    <property type="match status" value="1"/>
</dbReference>
<evidence type="ECO:0000313" key="4">
    <source>
        <dbReference type="Proteomes" id="UP000246073"/>
    </source>
</evidence>
<accession>A0A2P9HG22</accession>
<organism evidence="3 4">
    <name type="scientific">Ochrobactrum soli</name>
    <dbReference type="NCBI Taxonomy" id="2448455"/>
    <lineage>
        <taxon>Bacteria</taxon>
        <taxon>Pseudomonadati</taxon>
        <taxon>Pseudomonadota</taxon>
        <taxon>Alphaproteobacteria</taxon>
        <taxon>Hyphomicrobiales</taxon>
        <taxon>Brucellaceae</taxon>
        <taxon>Brucella/Ochrobactrum group</taxon>
        <taxon>Ochrobactrum</taxon>
    </lineage>
</organism>
<dbReference type="EMBL" id="OOFM01000004">
    <property type="protein sequence ID" value="SPL63047.1"/>
    <property type="molecule type" value="Genomic_DNA"/>
</dbReference>
<evidence type="ECO:0000259" key="2">
    <source>
        <dbReference type="Pfam" id="PF05170"/>
    </source>
</evidence>
<protein>
    <submittedName>
        <fullName evidence="3">AsmA family protein</fullName>
    </submittedName>
</protein>
<dbReference type="InterPro" id="IPR052894">
    <property type="entry name" value="AsmA-related"/>
</dbReference>
<dbReference type="GO" id="GO:0005886">
    <property type="term" value="C:plasma membrane"/>
    <property type="evidence" value="ECO:0007669"/>
    <property type="project" value="TreeGrafter"/>
</dbReference>
<name>A0A2P9HG22_9HYPH</name>
<reference evidence="4" key="1">
    <citation type="submission" date="2017-12" db="EMBL/GenBank/DDBJ databases">
        <authorList>
            <person name="Diaz M."/>
        </authorList>
    </citation>
    <scope>NUCLEOTIDE SEQUENCE [LARGE SCALE GENOMIC DNA]</scope>
    <source>
        <strain evidence="4">FI11154</strain>
    </source>
</reference>
<dbReference type="GO" id="GO:0090313">
    <property type="term" value="P:regulation of protein targeting to membrane"/>
    <property type="evidence" value="ECO:0007669"/>
    <property type="project" value="TreeGrafter"/>
</dbReference>
<gene>
    <name evidence="3" type="ORF">OHAE_2979</name>
</gene>
<proteinExistence type="predicted"/>
<dbReference type="AlphaFoldDB" id="A0A2P9HG22"/>
<feature type="compositionally biased region" description="Polar residues" evidence="1">
    <location>
        <begin position="595"/>
        <end position="610"/>
    </location>
</feature>
<dbReference type="RefSeq" id="WP_109367049.1">
    <property type="nucleotide sequence ID" value="NZ_OOFM01000004.1"/>
</dbReference>
<dbReference type="PANTHER" id="PTHR30441:SF8">
    <property type="entry name" value="DUF748 DOMAIN-CONTAINING PROTEIN"/>
    <property type="match status" value="1"/>
</dbReference>
<evidence type="ECO:0000313" key="3">
    <source>
        <dbReference type="EMBL" id="SPL63047.1"/>
    </source>
</evidence>
<sequence length="657" mass="69842">MRWPKFARLVIALVILCAAAAATLLAVVPFIVSTDAIRVRVAQEISAWTGYSVELREAPRLKVFPMLRASLNGVTLSKMTDQGQKPFMSAARIDVELSPLDAIMGHISFSETQIVRPHVNLDGPVSNFPALLDAIANSNGRLGTAIRAQRALQQRGTNNDTQATEQASQPFGRVVVRDGTVSFPRAENGADTAKDEQLTNVNMTLEWPQTSSAATLRGSGKWRNEESQFSITAAQALPLLAGGTSDVTASLTANPLSLTFQGKANISEDRFFEGDLSAKTPSLSGAVRWLSLPPIAGSSEVGAFSLESTITATPKRWKFADVNMTAGDSLAKGVIEIGLEQEQPAVTGTLAFDKLDLRSLFAAFVPLPDTTARAPNDRGNVDTINTSFFDRSEFDLRLSAQNATAGPVALTGVAAAIQIRGGRAIFDIGDAKAFNGTLQTNVQIVRDLKSATGELRFNASDIESTQFLTALGFEKPFISGKGNVSLFMKGPVNRWSSLLSGAQGNVSVQLNNGQMQGFAVQDFLTKAESERFFALERKDNVALAFNRLDLKANLSEGVASLESARLDTSDGTLNLAGIVPFVDRSLALSGEVIFPNSQPETPQQQPQAGTEGQPAPAPAENATPAKPPLHFFVGGSWDRPFISPSSMGSAGSGGSGQ</sequence>
<feature type="region of interest" description="Disordered" evidence="1">
    <location>
        <begin position="594"/>
        <end position="637"/>
    </location>
</feature>